<dbReference type="Proteomes" id="UP001176961">
    <property type="component" value="Unassembled WGS sequence"/>
</dbReference>
<reference evidence="1" key="1">
    <citation type="submission" date="2023-07" db="EMBL/GenBank/DDBJ databases">
        <authorList>
            <consortium name="CYATHOMIX"/>
        </authorList>
    </citation>
    <scope>NUCLEOTIDE SEQUENCE</scope>
    <source>
        <strain evidence="1">N/A</strain>
    </source>
</reference>
<proteinExistence type="predicted"/>
<gene>
    <name evidence="1" type="ORF">CYNAS_LOCUS14956</name>
</gene>
<dbReference type="EMBL" id="CATQJL010000305">
    <property type="protein sequence ID" value="CAJ0602973.1"/>
    <property type="molecule type" value="Genomic_DNA"/>
</dbReference>
<accession>A0AA36MA23</accession>
<keyword evidence="2" id="KW-1185">Reference proteome</keyword>
<evidence type="ECO:0000313" key="2">
    <source>
        <dbReference type="Proteomes" id="UP001176961"/>
    </source>
</evidence>
<comment type="caution">
    <text evidence="1">The sequence shown here is derived from an EMBL/GenBank/DDBJ whole genome shotgun (WGS) entry which is preliminary data.</text>
</comment>
<dbReference type="AlphaFoldDB" id="A0AA36MA23"/>
<organism evidence="1 2">
    <name type="scientific">Cylicocyclus nassatus</name>
    <name type="common">Nematode worm</name>
    <dbReference type="NCBI Taxonomy" id="53992"/>
    <lineage>
        <taxon>Eukaryota</taxon>
        <taxon>Metazoa</taxon>
        <taxon>Ecdysozoa</taxon>
        <taxon>Nematoda</taxon>
        <taxon>Chromadorea</taxon>
        <taxon>Rhabditida</taxon>
        <taxon>Rhabditina</taxon>
        <taxon>Rhabditomorpha</taxon>
        <taxon>Strongyloidea</taxon>
        <taxon>Strongylidae</taxon>
        <taxon>Cylicocyclus</taxon>
    </lineage>
</organism>
<protein>
    <submittedName>
        <fullName evidence="1">Uncharacterized protein</fullName>
    </submittedName>
</protein>
<name>A0AA36MA23_CYLNA</name>
<evidence type="ECO:0000313" key="1">
    <source>
        <dbReference type="EMBL" id="CAJ0602973.1"/>
    </source>
</evidence>
<sequence>MRFKEMLTSKITNIKINMEHVKNMQTSIETLPSSSDSVVRALTSVVNEQMHTIAGLSLTVNALLSKLKEQDKELKRTTFHVARNREISLPEGYTLERKNISRVWHRDSSPPFKEFNMVEVMEKWQRPKRAHDHDHFLLVLDFMRHFFLNACEPPTKIQQYACRQSGKKGKFDHLKDLPEGLVDFLISFILDALGLHRDQLLRTPDEHKRNPNKAMLLPSKKKRVMVEGSTVTKEDEVIQKTETVEDEVEVVED</sequence>